<gene>
    <name evidence="3" type="ORF">HNP38_003179</name>
</gene>
<feature type="repeat" description="TPR" evidence="1">
    <location>
        <begin position="110"/>
        <end position="143"/>
    </location>
</feature>
<dbReference type="GO" id="GO:0005886">
    <property type="term" value="C:plasma membrane"/>
    <property type="evidence" value="ECO:0007669"/>
    <property type="project" value="TreeGrafter"/>
</dbReference>
<keyword evidence="1" id="KW-0802">TPR repeat</keyword>
<feature type="transmembrane region" description="Helical" evidence="2">
    <location>
        <begin position="342"/>
        <end position="361"/>
    </location>
</feature>
<dbReference type="SMART" id="SM00028">
    <property type="entry name" value="TPR"/>
    <property type="match status" value="3"/>
</dbReference>
<keyword evidence="2" id="KW-0812">Transmembrane</keyword>
<evidence type="ECO:0000256" key="2">
    <source>
        <dbReference type="SAM" id="Phobius"/>
    </source>
</evidence>
<organism evidence="3 4">
    <name type="scientific">Chryseobacterium defluvii</name>
    <dbReference type="NCBI Taxonomy" id="160396"/>
    <lineage>
        <taxon>Bacteria</taxon>
        <taxon>Pseudomonadati</taxon>
        <taxon>Bacteroidota</taxon>
        <taxon>Flavobacteriia</taxon>
        <taxon>Flavobacteriales</taxon>
        <taxon>Weeksellaceae</taxon>
        <taxon>Chryseobacterium group</taxon>
        <taxon>Chryseobacterium</taxon>
    </lineage>
</organism>
<dbReference type="InterPro" id="IPR036388">
    <property type="entry name" value="WH-like_DNA-bd_sf"/>
</dbReference>
<protein>
    <submittedName>
        <fullName evidence="3">Tetratricopeptide (TPR) repeat protein</fullName>
    </submittedName>
</protein>
<feature type="transmembrane region" description="Helical" evidence="2">
    <location>
        <begin position="6"/>
        <end position="22"/>
    </location>
</feature>
<dbReference type="PANTHER" id="PTHR46574">
    <property type="entry name" value="43 KDA RECEPTOR-ASSOCIATED PROTEIN OF THE SYNAPSE"/>
    <property type="match status" value="1"/>
</dbReference>
<sequence>MSIKLSKYYFLIFFFYTIYIYSQKKEKDQFKYYITKTQDSYQDYKYIQSLNYATKALEIAQKSSSSEMLAEAYVELSSIYSNLGLYKESLSYADKAQKEKFTQSKTIFKINLHNRKGYIYTGLGLYEFARKEYGEIIKLVPDNTTDASFVRQLSMAYELIGTSYGMENKSYDSLYKYCNKSISILKKCPEKDLYEELSLSYLQISQGFVEEKKFDSAWSYIDQSIKLIKKYDPQYPLFQHYEALGSFYYFKKEYKKSLTYYLTSLEMLKTYPQDEEYSTYIYKDIADSYHNLGQIEKEKEYLKIYAEKTELQLSENKKNTSYALKLIVEEEQKEKRTSTRHMYIFLLLFIPIIILLAWYYFKEKRKRRKIEYDSEKLLQIKEEETQTLKQKVNESFDEIIQLAKENHPHFWTRFQEVYPEFQTKLLAHCPELKTSELTFCAYVYLGFTTKEIATYTFKAIKTIENNRYNLRKKLNLAPEEDFLVWLQNQQYI</sequence>
<dbReference type="EMBL" id="JACHLE010000005">
    <property type="protein sequence ID" value="MBB4807863.1"/>
    <property type="molecule type" value="Genomic_DNA"/>
</dbReference>
<dbReference type="Gene3D" id="1.25.40.10">
    <property type="entry name" value="Tetratricopeptide repeat domain"/>
    <property type="match status" value="2"/>
</dbReference>
<dbReference type="RefSeq" id="WP_184191176.1">
    <property type="nucleotide sequence ID" value="NZ_JACHLE010000005.1"/>
</dbReference>
<keyword evidence="2" id="KW-0472">Membrane</keyword>
<dbReference type="InterPro" id="IPR052480">
    <property type="entry name" value="RAPsyn"/>
</dbReference>
<evidence type="ECO:0000313" key="4">
    <source>
        <dbReference type="Proteomes" id="UP000592180"/>
    </source>
</evidence>
<dbReference type="GO" id="GO:0003677">
    <property type="term" value="F:DNA binding"/>
    <property type="evidence" value="ECO:0007669"/>
    <property type="project" value="InterPro"/>
</dbReference>
<accession>A0A840KK20</accession>
<dbReference type="GO" id="GO:0006355">
    <property type="term" value="P:regulation of DNA-templated transcription"/>
    <property type="evidence" value="ECO:0007669"/>
    <property type="project" value="InterPro"/>
</dbReference>
<dbReference type="InterPro" id="IPR019734">
    <property type="entry name" value="TPR_rpt"/>
</dbReference>
<dbReference type="Proteomes" id="UP000592180">
    <property type="component" value="Unassembled WGS sequence"/>
</dbReference>
<keyword evidence="2" id="KW-1133">Transmembrane helix</keyword>
<evidence type="ECO:0000313" key="3">
    <source>
        <dbReference type="EMBL" id="MBB4807863.1"/>
    </source>
</evidence>
<dbReference type="Gene3D" id="1.10.10.10">
    <property type="entry name" value="Winged helix-like DNA-binding domain superfamily/Winged helix DNA-binding domain"/>
    <property type="match status" value="1"/>
</dbReference>
<comment type="caution">
    <text evidence="3">The sequence shown here is derived from an EMBL/GenBank/DDBJ whole genome shotgun (WGS) entry which is preliminary data.</text>
</comment>
<dbReference type="SUPFAM" id="SSF46894">
    <property type="entry name" value="C-terminal effector domain of the bipartite response regulators"/>
    <property type="match status" value="1"/>
</dbReference>
<dbReference type="InterPro" id="IPR011990">
    <property type="entry name" value="TPR-like_helical_dom_sf"/>
</dbReference>
<proteinExistence type="predicted"/>
<reference evidence="3 4" key="1">
    <citation type="submission" date="2020-08" db="EMBL/GenBank/DDBJ databases">
        <title>Functional genomics of gut bacteria from endangered species of beetles.</title>
        <authorList>
            <person name="Carlos-Shanley C."/>
        </authorList>
    </citation>
    <scope>NUCLEOTIDE SEQUENCE [LARGE SCALE GENOMIC DNA]</scope>
    <source>
        <strain evidence="3 4">S00151</strain>
    </source>
</reference>
<dbReference type="GO" id="GO:0033130">
    <property type="term" value="F:acetylcholine receptor binding"/>
    <property type="evidence" value="ECO:0007669"/>
    <property type="project" value="TreeGrafter"/>
</dbReference>
<name>A0A840KK20_9FLAO</name>
<dbReference type="SUPFAM" id="SSF48452">
    <property type="entry name" value="TPR-like"/>
    <property type="match status" value="2"/>
</dbReference>
<dbReference type="AlphaFoldDB" id="A0A840KK20"/>
<keyword evidence="4" id="KW-1185">Reference proteome</keyword>
<evidence type="ECO:0000256" key="1">
    <source>
        <dbReference type="PROSITE-ProRule" id="PRU00339"/>
    </source>
</evidence>
<dbReference type="PANTHER" id="PTHR46574:SF1">
    <property type="entry name" value="43 KDA RECEPTOR-ASSOCIATED PROTEIN OF THE SYNAPSE"/>
    <property type="match status" value="1"/>
</dbReference>
<dbReference type="PROSITE" id="PS50005">
    <property type="entry name" value="TPR"/>
    <property type="match status" value="1"/>
</dbReference>
<dbReference type="InterPro" id="IPR016032">
    <property type="entry name" value="Sig_transdc_resp-reg_C-effctor"/>
</dbReference>